<name>A0ABS0WQ14_9FLAO</name>
<dbReference type="RefSeq" id="WP_198840816.1">
    <property type="nucleotide sequence ID" value="NZ_JAEHFJ010000003.1"/>
</dbReference>
<dbReference type="EMBL" id="JAEHFJ010000003">
    <property type="protein sequence ID" value="MBJ2174057.1"/>
    <property type="molecule type" value="Genomic_DNA"/>
</dbReference>
<proteinExistence type="predicted"/>
<evidence type="ECO:0000313" key="1">
    <source>
        <dbReference type="EMBL" id="MBJ2174057.1"/>
    </source>
</evidence>
<protein>
    <submittedName>
        <fullName evidence="1">Uncharacterized protein</fullName>
    </submittedName>
</protein>
<dbReference type="Proteomes" id="UP000623301">
    <property type="component" value="Unassembled WGS sequence"/>
</dbReference>
<evidence type="ECO:0000313" key="2">
    <source>
        <dbReference type="Proteomes" id="UP000623301"/>
    </source>
</evidence>
<accession>A0ABS0WQ14</accession>
<keyword evidence="2" id="KW-1185">Reference proteome</keyword>
<gene>
    <name evidence="1" type="ORF">JBL43_07405</name>
</gene>
<reference evidence="1 2" key="1">
    <citation type="submission" date="2020-12" db="EMBL/GenBank/DDBJ databases">
        <title>Aureibaculum luteum sp. nov. and Aureibaculum flavum sp. nov., novel members of the family Flavobacteriaceae isolated from Antarctic intertidal sediments.</title>
        <authorList>
            <person name="He X."/>
            <person name="Zhang X."/>
        </authorList>
    </citation>
    <scope>NUCLEOTIDE SEQUENCE [LARGE SCALE GENOMIC DNA]</scope>
    <source>
        <strain evidence="1 2">A20</strain>
    </source>
</reference>
<comment type="caution">
    <text evidence="1">The sequence shown here is derived from an EMBL/GenBank/DDBJ whole genome shotgun (WGS) entry which is preliminary data.</text>
</comment>
<organism evidence="1 2">
    <name type="scientific">Aureibaculum flavum</name>
    <dbReference type="NCBI Taxonomy" id="2795986"/>
    <lineage>
        <taxon>Bacteria</taxon>
        <taxon>Pseudomonadati</taxon>
        <taxon>Bacteroidota</taxon>
        <taxon>Flavobacteriia</taxon>
        <taxon>Flavobacteriales</taxon>
        <taxon>Flavobacteriaceae</taxon>
        <taxon>Aureibaculum</taxon>
    </lineage>
</organism>
<sequence length="156" mass="18640">MESIDFLKEKLELLHDICPYLEIKYEYRSYINTHIIEVKPIHCFEKDIEYVNGQILLEDDFEESFPDEEILFITDNELISVENPILELGILQDDCEYDLITPPVIAEYSMNNSILYGVDSTMPYEFEIPIAKHNHWWNRPFKNKKDSEQYSESFFL</sequence>